<evidence type="ECO:0000313" key="4">
    <source>
        <dbReference type="EMBL" id="RDU62782.1"/>
    </source>
</evidence>
<dbReference type="Pfam" id="PF13118">
    <property type="entry name" value="DUF3972"/>
    <property type="match status" value="1"/>
</dbReference>
<evidence type="ECO:0000256" key="2">
    <source>
        <dbReference type="SAM" id="MobiDB-lite"/>
    </source>
</evidence>
<dbReference type="AlphaFoldDB" id="A0A3D8ICB1"/>
<dbReference type="OrthoDB" id="5322012at2"/>
<name>A0A3D8ICB1_9HELI</name>
<feature type="domain" description="DUF3972" evidence="3">
    <location>
        <begin position="9"/>
        <end position="137"/>
    </location>
</feature>
<dbReference type="GeneID" id="82535838"/>
<feature type="region of interest" description="Disordered" evidence="2">
    <location>
        <begin position="163"/>
        <end position="184"/>
    </location>
</feature>
<evidence type="ECO:0000259" key="3">
    <source>
        <dbReference type="Pfam" id="PF13118"/>
    </source>
</evidence>
<dbReference type="Proteomes" id="UP000256650">
    <property type="component" value="Unassembled WGS sequence"/>
</dbReference>
<accession>A0A3D8ICB1</accession>
<keyword evidence="5" id="KW-1185">Reference proteome</keyword>
<evidence type="ECO:0000256" key="1">
    <source>
        <dbReference type="SAM" id="Coils"/>
    </source>
</evidence>
<sequence length="184" mass="20602">METWVVIDEFVKLAQLEKEKVLEMVAKGELKSKQENEQFYIDAGSGTHALVKSGITSGGAVIVQGENAVSSAVDSEFVEKTIGTILSLHEKVVSSKEETISSVKNENQFLKDALFNTQEVYEDDKKTIAILREQLRAAQEEIDFLKRKYRLMWGKAIDIKAKGNVQEQESEEQTTKDSAKAKES</sequence>
<keyword evidence="1" id="KW-0175">Coiled coil</keyword>
<reference evidence="4 5" key="1">
    <citation type="submission" date="2018-04" db="EMBL/GenBank/DDBJ databases">
        <title>Novel Campyloabacter and Helicobacter Species and Strains.</title>
        <authorList>
            <person name="Mannion A.J."/>
            <person name="Shen Z."/>
            <person name="Fox J.G."/>
        </authorList>
    </citation>
    <scope>NUCLEOTIDE SEQUENCE [LARGE SCALE GENOMIC DNA]</scope>
    <source>
        <strain evidence="4 5">MIT 99-5101</strain>
    </source>
</reference>
<comment type="caution">
    <text evidence="4">The sequence shown here is derived from an EMBL/GenBank/DDBJ whole genome shotgun (WGS) entry which is preliminary data.</text>
</comment>
<proteinExistence type="predicted"/>
<evidence type="ECO:0000313" key="5">
    <source>
        <dbReference type="Proteomes" id="UP000256650"/>
    </source>
</evidence>
<organism evidence="4 5">
    <name type="scientific">Helicobacter ganmani</name>
    <dbReference type="NCBI Taxonomy" id="60246"/>
    <lineage>
        <taxon>Bacteria</taxon>
        <taxon>Pseudomonadati</taxon>
        <taxon>Campylobacterota</taxon>
        <taxon>Epsilonproteobacteria</taxon>
        <taxon>Campylobacterales</taxon>
        <taxon>Helicobacteraceae</taxon>
        <taxon>Helicobacter</taxon>
    </lineage>
</organism>
<gene>
    <name evidence="4" type="ORF">CQA43_05980</name>
</gene>
<feature type="compositionally biased region" description="Basic and acidic residues" evidence="2">
    <location>
        <begin position="173"/>
        <end position="184"/>
    </location>
</feature>
<dbReference type="InterPro" id="IPR025002">
    <property type="entry name" value="DUF3972"/>
</dbReference>
<dbReference type="RefSeq" id="WP_115551708.1">
    <property type="nucleotide sequence ID" value="NZ_CAOPYK010000002.1"/>
</dbReference>
<protein>
    <submittedName>
        <fullName evidence="4">DUF3972 domain-containing protein</fullName>
    </submittedName>
</protein>
<dbReference type="EMBL" id="NXLS01000005">
    <property type="protein sequence ID" value="RDU62782.1"/>
    <property type="molecule type" value="Genomic_DNA"/>
</dbReference>
<feature type="coiled-coil region" evidence="1">
    <location>
        <begin position="121"/>
        <end position="148"/>
    </location>
</feature>